<accession>A0A368FF24</accession>
<evidence type="ECO:0000313" key="2">
    <source>
        <dbReference type="Proteomes" id="UP000252519"/>
    </source>
</evidence>
<dbReference type="EMBL" id="JOJR01001477">
    <property type="protein sequence ID" value="RCN30743.1"/>
    <property type="molecule type" value="Genomic_DNA"/>
</dbReference>
<proteinExistence type="predicted"/>
<name>A0A368FF24_ANCCA</name>
<evidence type="ECO:0000313" key="1">
    <source>
        <dbReference type="EMBL" id="RCN30743.1"/>
    </source>
</evidence>
<reference evidence="1 2" key="1">
    <citation type="submission" date="2014-10" db="EMBL/GenBank/DDBJ databases">
        <title>Draft genome of the hookworm Ancylostoma caninum.</title>
        <authorList>
            <person name="Mitreva M."/>
        </authorList>
    </citation>
    <scope>NUCLEOTIDE SEQUENCE [LARGE SCALE GENOMIC DNA]</scope>
    <source>
        <strain evidence="1 2">Baltimore</strain>
    </source>
</reference>
<sequence>MWIFAEARRFYRSGSTYVILMRRIYVIDCPRVVYPRGVSETRNILERVVEEKEERSLPWENEGVAFASE</sequence>
<dbReference type="AlphaFoldDB" id="A0A368FF24"/>
<organism evidence="1 2">
    <name type="scientific">Ancylostoma caninum</name>
    <name type="common">Dog hookworm</name>
    <dbReference type="NCBI Taxonomy" id="29170"/>
    <lineage>
        <taxon>Eukaryota</taxon>
        <taxon>Metazoa</taxon>
        <taxon>Ecdysozoa</taxon>
        <taxon>Nematoda</taxon>
        <taxon>Chromadorea</taxon>
        <taxon>Rhabditida</taxon>
        <taxon>Rhabditina</taxon>
        <taxon>Rhabditomorpha</taxon>
        <taxon>Strongyloidea</taxon>
        <taxon>Ancylostomatidae</taxon>
        <taxon>Ancylostomatinae</taxon>
        <taxon>Ancylostoma</taxon>
    </lineage>
</organism>
<keyword evidence="2" id="KW-1185">Reference proteome</keyword>
<comment type="caution">
    <text evidence="1">The sequence shown here is derived from an EMBL/GenBank/DDBJ whole genome shotgun (WGS) entry which is preliminary data.</text>
</comment>
<protein>
    <submittedName>
        <fullName evidence="1">Uncharacterized protein</fullName>
    </submittedName>
</protein>
<gene>
    <name evidence="1" type="ORF">ANCCAN_23481</name>
</gene>
<dbReference type="Proteomes" id="UP000252519">
    <property type="component" value="Unassembled WGS sequence"/>
</dbReference>